<comment type="caution">
    <text evidence="1">The sequence shown here is derived from an EMBL/GenBank/DDBJ whole genome shotgun (WGS) entry which is preliminary data.</text>
</comment>
<dbReference type="PATRIC" id="fig|84292.3.peg.2170"/>
<reference evidence="1" key="1">
    <citation type="submission" date="2015-04" db="EMBL/GenBank/DDBJ databases">
        <title>Complete genome sequence of Microbacterium chocolatum SIT 101, a bacterium enantioselectively hydrolyzing mesomeric diesters.</title>
        <authorList>
            <person name="Li X."/>
            <person name="Xu Y."/>
        </authorList>
    </citation>
    <scope>NUCLEOTIDE SEQUENCE [LARGE SCALE GENOMIC DNA]</scope>
    <source>
        <strain evidence="1">SIT 101</strain>
    </source>
</reference>
<dbReference type="OrthoDB" id="3268479at2"/>
<sequence length="167" mass="18442">MTERTVIMEITRIEAAHMTTLITQFVDLLDSRDTTGDDPALGRITPDGYADDAHAAAEFRAMTENDLLDRRRVDAGVVLSRLREPATLPDRPTDAVLRESVAVTLPPDEVDAWLRTLAAVRLVLAERLGVFDGAPDDGAEEDPRFGVYEWLGYRLDGLVAVVDDPRP</sequence>
<accession>A0A0M9VKP4</accession>
<keyword evidence="2" id="KW-1185">Reference proteome</keyword>
<dbReference type="AlphaFoldDB" id="A0A0M9VKP4"/>
<name>A0A0M9VKP4_9MICO</name>
<dbReference type="EMBL" id="LAVO01000011">
    <property type="protein sequence ID" value="KOS10299.1"/>
    <property type="molecule type" value="Genomic_DNA"/>
</dbReference>
<gene>
    <name evidence="1" type="ORF">XI38_10650</name>
</gene>
<organism evidence="1 2">
    <name type="scientific">Microbacterium aurantiacum</name>
    <dbReference type="NCBI Taxonomy" id="162393"/>
    <lineage>
        <taxon>Bacteria</taxon>
        <taxon>Bacillati</taxon>
        <taxon>Actinomycetota</taxon>
        <taxon>Actinomycetes</taxon>
        <taxon>Micrococcales</taxon>
        <taxon>Microbacteriaceae</taxon>
        <taxon>Microbacterium</taxon>
    </lineage>
</organism>
<proteinExistence type="predicted"/>
<dbReference type="InterPro" id="IPR018561">
    <property type="entry name" value="AosR"/>
</dbReference>
<protein>
    <submittedName>
        <fullName evidence="1">Uncharacterized protein</fullName>
    </submittedName>
</protein>
<dbReference type="Proteomes" id="UP000037737">
    <property type="component" value="Unassembled WGS sequence"/>
</dbReference>
<evidence type="ECO:0000313" key="1">
    <source>
        <dbReference type="EMBL" id="KOS10299.1"/>
    </source>
</evidence>
<dbReference type="Pfam" id="PF09438">
    <property type="entry name" value="DUF2017"/>
    <property type="match status" value="1"/>
</dbReference>
<evidence type="ECO:0000313" key="2">
    <source>
        <dbReference type="Proteomes" id="UP000037737"/>
    </source>
</evidence>
<dbReference type="KEGG" id="mcw:A8L33_11200"/>